<keyword evidence="3" id="KW-1185">Reference proteome</keyword>
<dbReference type="EMBL" id="MU151122">
    <property type="protein sequence ID" value="KAF9449738.1"/>
    <property type="molecule type" value="Genomic_DNA"/>
</dbReference>
<evidence type="ECO:0000256" key="1">
    <source>
        <dbReference type="SAM" id="SignalP"/>
    </source>
</evidence>
<dbReference type="Proteomes" id="UP000807342">
    <property type="component" value="Unassembled WGS sequence"/>
</dbReference>
<sequence length="103" mass="11169">MLVNTKLFLVPAFLVLVSLVLSQAFPAPVFGIRQSPEEIKEFQQFGAVNPEGDPSIPGGGINHCIGSPPRIMIVHILSPVSFVGIIQYQFRVSHVVNDPYLAG</sequence>
<feature type="chain" id="PRO_5040309189" evidence="1">
    <location>
        <begin position="23"/>
        <end position="103"/>
    </location>
</feature>
<dbReference type="AlphaFoldDB" id="A0A9P6C606"/>
<name>A0A9P6C606_9AGAR</name>
<keyword evidence="1" id="KW-0732">Signal</keyword>
<evidence type="ECO:0000313" key="2">
    <source>
        <dbReference type="EMBL" id="KAF9449738.1"/>
    </source>
</evidence>
<reference evidence="2" key="1">
    <citation type="submission" date="2020-11" db="EMBL/GenBank/DDBJ databases">
        <authorList>
            <consortium name="DOE Joint Genome Institute"/>
            <person name="Ahrendt S."/>
            <person name="Riley R."/>
            <person name="Andreopoulos W."/>
            <person name="Labutti K."/>
            <person name="Pangilinan J."/>
            <person name="Ruiz-Duenas F.J."/>
            <person name="Barrasa J.M."/>
            <person name="Sanchez-Garcia M."/>
            <person name="Camarero S."/>
            <person name="Miyauchi S."/>
            <person name="Serrano A."/>
            <person name="Linde D."/>
            <person name="Babiker R."/>
            <person name="Drula E."/>
            <person name="Ayuso-Fernandez I."/>
            <person name="Pacheco R."/>
            <person name="Padilla G."/>
            <person name="Ferreira P."/>
            <person name="Barriuso J."/>
            <person name="Kellner H."/>
            <person name="Castanera R."/>
            <person name="Alfaro M."/>
            <person name="Ramirez L."/>
            <person name="Pisabarro A.G."/>
            <person name="Kuo A."/>
            <person name="Tritt A."/>
            <person name="Lipzen A."/>
            <person name="He G."/>
            <person name="Yan M."/>
            <person name="Ng V."/>
            <person name="Cullen D."/>
            <person name="Martin F."/>
            <person name="Rosso M.-N."/>
            <person name="Henrissat B."/>
            <person name="Hibbett D."/>
            <person name="Martinez A.T."/>
            <person name="Grigoriev I.V."/>
        </authorList>
    </citation>
    <scope>NUCLEOTIDE SEQUENCE</scope>
    <source>
        <strain evidence="2">MF-IS2</strain>
    </source>
</reference>
<feature type="signal peptide" evidence="1">
    <location>
        <begin position="1"/>
        <end position="22"/>
    </location>
</feature>
<comment type="caution">
    <text evidence="2">The sequence shown here is derived from an EMBL/GenBank/DDBJ whole genome shotgun (WGS) entry which is preliminary data.</text>
</comment>
<protein>
    <submittedName>
        <fullName evidence="2">Uncharacterized protein</fullName>
    </submittedName>
</protein>
<organism evidence="2 3">
    <name type="scientific">Macrolepiota fuliginosa MF-IS2</name>
    <dbReference type="NCBI Taxonomy" id="1400762"/>
    <lineage>
        <taxon>Eukaryota</taxon>
        <taxon>Fungi</taxon>
        <taxon>Dikarya</taxon>
        <taxon>Basidiomycota</taxon>
        <taxon>Agaricomycotina</taxon>
        <taxon>Agaricomycetes</taxon>
        <taxon>Agaricomycetidae</taxon>
        <taxon>Agaricales</taxon>
        <taxon>Agaricineae</taxon>
        <taxon>Agaricaceae</taxon>
        <taxon>Macrolepiota</taxon>
    </lineage>
</organism>
<gene>
    <name evidence="2" type="ORF">P691DRAFT_790603</name>
</gene>
<evidence type="ECO:0000313" key="3">
    <source>
        <dbReference type="Proteomes" id="UP000807342"/>
    </source>
</evidence>
<accession>A0A9P6C606</accession>
<proteinExistence type="predicted"/>